<dbReference type="PROSITE" id="PS51892">
    <property type="entry name" value="SUBTILASE"/>
    <property type="match status" value="1"/>
</dbReference>
<feature type="chain" id="PRO_5042853604" evidence="6">
    <location>
        <begin position="24"/>
        <end position="492"/>
    </location>
</feature>
<evidence type="ECO:0000259" key="7">
    <source>
        <dbReference type="Pfam" id="PF00082"/>
    </source>
</evidence>
<evidence type="ECO:0000313" key="9">
    <source>
        <dbReference type="Proteomes" id="UP001303115"/>
    </source>
</evidence>
<dbReference type="GO" id="GO:0004252">
    <property type="term" value="F:serine-type endopeptidase activity"/>
    <property type="evidence" value="ECO:0007669"/>
    <property type="project" value="InterPro"/>
</dbReference>
<evidence type="ECO:0000313" key="8">
    <source>
        <dbReference type="EMBL" id="KAK4043936.1"/>
    </source>
</evidence>
<feature type="domain" description="Peptidase S8/S53" evidence="7">
    <location>
        <begin position="235"/>
        <end position="462"/>
    </location>
</feature>
<dbReference type="PROSITE" id="PS00138">
    <property type="entry name" value="SUBTILASE_SER"/>
    <property type="match status" value="1"/>
</dbReference>
<dbReference type="SUPFAM" id="SSF52743">
    <property type="entry name" value="Subtilisin-like"/>
    <property type="match status" value="1"/>
</dbReference>
<dbReference type="CDD" id="cd04843">
    <property type="entry name" value="Peptidases_S8_11"/>
    <property type="match status" value="1"/>
</dbReference>
<sequence length="492" mass="51866">MGLTRSLALGLLCALPLFNAVLAAPTLPRNDAAAPRSAIAIKLNKSTTRARSVAGADLVEDLIRKAQSGSGHAKRDVQFNVLPLITSLTPEKISDMVQRATTLDPTYEPADFSSWFRVQFSESTGDEGDAELTELLSNLAVFQEVASCQRLAHTKAPAVQPNDDPLFSTQGYLTGDGVGINAVYAWGFPGGDGAGTTIIDVEAGWKLTHEDLVAQNITLLAGMNVLDRYGANWPHGTAVLGEILMSDNTVGGVGIAHAARGHVVGIQRTNEDGGPVENEPEAIMDAASHLSPGDVMLLEMQTGDANNNLWPIEILDAQFEAIRLATAMGIVVIEPTGNGGQDMDQPVLRVGDTTARALLNRNSPDFRDSGAIMVGAGSSTLPRSRLYFSNYGNRVDVHSWGENIATSSVVAEDWSNDDTYTNFDGTSGAAPIIAGAALSIQGMVSANRGSKLTPAEMRSLITVGGTATSDPSTDRIGVQPDLRALIDGGYLQ</sequence>
<evidence type="ECO:0000256" key="1">
    <source>
        <dbReference type="ARBA" id="ARBA00011073"/>
    </source>
</evidence>
<organism evidence="8 9">
    <name type="scientific">Parachaetomium inaequale</name>
    <dbReference type="NCBI Taxonomy" id="2588326"/>
    <lineage>
        <taxon>Eukaryota</taxon>
        <taxon>Fungi</taxon>
        <taxon>Dikarya</taxon>
        <taxon>Ascomycota</taxon>
        <taxon>Pezizomycotina</taxon>
        <taxon>Sordariomycetes</taxon>
        <taxon>Sordariomycetidae</taxon>
        <taxon>Sordariales</taxon>
        <taxon>Chaetomiaceae</taxon>
        <taxon>Parachaetomium</taxon>
    </lineage>
</organism>
<dbReference type="EMBL" id="MU854323">
    <property type="protein sequence ID" value="KAK4043936.1"/>
    <property type="molecule type" value="Genomic_DNA"/>
</dbReference>
<evidence type="ECO:0000256" key="6">
    <source>
        <dbReference type="SAM" id="SignalP"/>
    </source>
</evidence>
<dbReference type="PRINTS" id="PR00723">
    <property type="entry name" value="SUBTILISIN"/>
</dbReference>
<protein>
    <submittedName>
        <fullName evidence="8">Peptidase S8/S53 domain-containing protein</fullName>
    </submittedName>
</protein>
<dbReference type="InterPro" id="IPR000209">
    <property type="entry name" value="Peptidase_S8/S53_dom"/>
</dbReference>
<keyword evidence="9" id="KW-1185">Reference proteome</keyword>
<dbReference type="GO" id="GO:0006508">
    <property type="term" value="P:proteolysis"/>
    <property type="evidence" value="ECO:0007669"/>
    <property type="project" value="UniProtKB-KW"/>
</dbReference>
<comment type="caution">
    <text evidence="5">Lacks conserved residue(s) required for the propagation of feature annotation.</text>
</comment>
<keyword evidence="2" id="KW-0645">Protease</keyword>
<evidence type="ECO:0000256" key="5">
    <source>
        <dbReference type="PROSITE-ProRule" id="PRU01240"/>
    </source>
</evidence>
<keyword evidence="4" id="KW-0720">Serine protease</keyword>
<dbReference type="InterPro" id="IPR036852">
    <property type="entry name" value="Peptidase_S8/S53_dom_sf"/>
</dbReference>
<dbReference type="InterPro" id="IPR023828">
    <property type="entry name" value="Peptidase_S8_Ser-AS"/>
</dbReference>
<proteinExistence type="inferred from homology"/>
<feature type="signal peptide" evidence="6">
    <location>
        <begin position="1"/>
        <end position="23"/>
    </location>
</feature>
<dbReference type="Gene3D" id="3.40.50.200">
    <property type="entry name" value="Peptidase S8/S53 domain"/>
    <property type="match status" value="1"/>
</dbReference>
<dbReference type="InterPro" id="IPR015500">
    <property type="entry name" value="Peptidase_S8_subtilisin-rel"/>
</dbReference>
<comment type="similarity">
    <text evidence="1 5">Belongs to the peptidase S8 family.</text>
</comment>
<dbReference type="Proteomes" id="UP001303115">
    <property type="component" value="Unassembled WGS sequence"/>
</dbReference>
<dbReference type="InterPro" id="IPR050131">
    <property type="entry name" value="Peptidase_S8_subtilisin-like"/>
</dbReference>
<gene>
    <name evidence="8" type="ORF">C8A01DRAFT_32034</name>
</gene>
<evidence type="ECO:0000256" key="3">
    <source>
        <dbReference type="ARBA" id="ARBA00022801"/>
    </source>
</evidence>
<evidence type="ECO:0000256" key="2">
    <source>
        <dbReference type="ARBA" id="ARBA00022670"/>
    </source>
</evidence>
<accession>A0AAN6PS69</accession>
<dbReference type="AlphaFoldDB" id="A0AAN6PS69"/>
<reference evidence="9" key="1">
    <citation type="journal article" date="2023" name="Mol. Phylogenet. Evol.">
        <title>Genome-scale phylogeny and comparative genomics of the fungal order Sordariales.</title>
        <authorList>
            <person name="Hensen N."/>
            <person name="Bonometti L."/>
            <person name="Westerberg I."/>
            <person name="Brannstrom I.O."/>
            <person name="Guillou S."/>
            <person name="Cros-Aarteil S."/>
            <person name="Calhoun S."/>
            <person name="Haridas S."/>
            <person name="Kuo A."/>
            <person name="Mondo S."/>
            <person name="Pangilinan J."/>
            <person name="Riley R."/>
            <person name="LaButti K."/>
            <person name="Andreopoulos B."/>
            <person name="Lipzen A."/>
            <person name="Chen C."/>
            <person name="Yan M."/>
            <person name="Daum C."/>
            <person name="Ng V."/>
            <person name="Clum A."/>
            <person name="Steindorff A."/>
            <person name="Ohm R.A."/>
            <person name="Martin F."/>
            <person name="Silar P."/>
            <person name="Natvig D.O."/>
            <person name="Lalanne C."/>
            <person name="Gautier V."/>
            <person name="Ament-Velasquez S.L."/>
            <person name="Kruys A."/>
            <person name="Hutchinson M.I."/>
            <person name="Powell A.J."/>
            <person name="Barry K."/>
            <person name="Miller A.N."/>
            <person name="Grigoriev I.V."/>
            <person name="Debuchy R."/>
            <person name="Gladieux P."/>
            <person name="Hiltunen Thoren M."/>
            <person name="Johannesson H."/>
        </authorList>
    </citation>
    <scope>NUCLEOTIDE SEQUENCE [LARGE SCALE GENOMIC DNA]</scope>
    <source>
        <strain evidence="9">CBS 284.82</strain>
    </source>
</reference>
<keyword evidence="6" id="KW-0732">Signal</keyword>
<dbReference type="InterPro" id="IPR034073">
    <property type="entry name" value="Subtilisin_DY-like_dom"/>
</dbReference>
<comment type="caution">
    <text evidence="8">The sequence shown here is derived from an EMBL/GenBank/DDBJ whole genome shotgun (WGS) entry which is preliminary data.</text>
</comment>
<evidence type="ECO:0000256" key="4">
    <source>
        <dbReference type="ARBA" id="ARBA00022825"/>
    </source>
</evidence>
<dbReference type="PANTHER" id="PTHR43806:SF11">
    <property type="entry name" value="CEREVISIN-RELATED"/>
    <property type="match status" value="1"/>
</dbReference>
<name>A0AAN6PS69_9PEZI</name>
<keyword evidence="3" id="KW-0378">Hydrolase</keyword>
<dbReference type="PANTHER" id="PTHR43806">
    <property type="entry name" value="PEPTIDASE S8"/>
    <property type="match status" value="1"/>
</dbReference>
<dbReference type="Pfam" id="PF00082">
    <property type="entry name" value="Peptidase_S8"/>
    <property type="match status" value="1"/>
</dbReference>